<comment type="caution">
    <text evidence="1">The sequence shown here is derived from an EMBL/GenBank/DDBJ whole genome shotgun (WGS) entry which is preliminary data.</text>
</comment>
<dbReference type="Gene3D" id="1.10.238.160">
    <property type="match status" value="1"/>
</dbReference>
<sequence>MNIYLMDLKEVCKAVGFKKTSIYSWMNAGEFPKSIKIGRSVRWLSTEVEEWIAEKIRAARQEK</sequence>
<dbReference type="InterPro" id="IPR009061">
    <property type="entry name" value="DNA-bd_dom_put_sf"/>
</dbReference>
<reference evidence="1" key="1">
    <citation type="journal article" date="2018" name="Genome Biol.">
        <title>SKESA: strategic k-mer extension for scrupulous assemblies.</title>
        <authorList>
            <person name="Souvorov A."/>
            <person name="Agarwala R."/>
            <person name="Lipman D.J."/>
        </authorList>
    </citation>
    <scope>NUCLEOTIDE SEQUENCE</scope>
    <source>
        <strain evidence="1">1738</strain>
    </source>
</reference>
<accession>A0A740JY68</accession>
<proteinExistence type="predicted"/>
<dbReference type="InterPro" id="IPR052931">
    <property type="entry name" value="Prophage_regulatory_activator"/>
</dbReference>
<dbReference type="SUPFAM" id="SSF46955">
    <property type="entry name" value="Putative DNA-binding domain"/>
    <property type="match status" value="1"/>
</dbReference>
<evidence type="ECO:0000313" key="1">
    <source>
        <dbReference type="EMBL" id="HAF0008198.1"/>
    </source>
</evidence>
<dbReference type="PANTHER" id="PTHR36154:SF1">
    <property type="entry name" value="DNA-BINDING TRANSCRIPTIONAL ACTIVATOR ALPA"/>
    <property type="match status" value="1"/>
</dbReference>
<name>A0A740JY68_SALTM</name>
<dbReference type="AlphaFoldDB" id="A0A740JY68"/>
<dbReference type="EMBL" id="DAATTE010000030">
    <property type="protein sequence ID" value="HAF0008198.1"/>
    <property type="molecule type" value="Genomic_DNA"/>
</dbReference>
<protein>
    <submittedName>
        <fullName evidence="1">AlpA family phage regulatory protein</fullName>
    </submittedName>
</protein>
<dbReference type="InterPro" id="IPR010260">
    <property type="entry name" value="AlpA"/>
</dbReference>
<organism evidence="1">
    <name type="scientific">Salmonella typhimurium</name>
    <dbReference type="NCBI Taxonomy" id="90371"/>
    <lineage>
        <taxon>Bacteria</taxon>
        <taxon>Pseudomonadati</taxon>
        <taxon>Pseudomonadota</taxon>
        <taxon>Gammaproteobacteria</taxon>
        <taxon>Enterobacterales</taxon>
        <taxon>Enterobacteriaceae</taxon>
        <taxon>Salmonella</taxon>
    </lineage>
</organism>
<dbReference type="Pfam" id="PF05930">
    <property type="entry name" value="Phage_AlpA"/>
    <property type="match status" value="1"/>
</dbReference>
<gene>
    <name evidence="1" type="ORF">G4201_004026</name>
</gene>
<reference evidence="1" key="2">
    <citation type="submission" date="2018-07" db="EMBL/GenBank/DDBJ databases">
        <authorList>
            <consortium name="NCBI Pathogen Detection Project"/>
        </authorList>
    </citation>
    <scope>NUCLEOTIDE SEQUENCE</scope>
    <source>
        <strain evidence="1">1738</strain>
    </source>
</reference>
<dbReference type="PANTHER" id="PTHR36154">
    <property type="entry name" value="DNA-BINDING TRANSCRIPTIONAL ACTIVATOR ALPA"/>
    <property type="match status" value="1"/>
</dbReference>